<dbReference type="Proteomes" id="UP001428817">
    <property type="component" value="Unassembled WGS sequence"/>
</dbReference>
<proteinExistence type="predicted"/>
<evidence type="ECO:0000313" key="3">
    <source>
        <dbReference type="Proteomes" id="UP001428817"/>
    </source>
</evidence>
<evidence type="ECO:0000256" key="1">
    <source>
        <dbReference type="SAM" id="MobiDB-lite"/>
    </source>
</evidence>
<comment type="caution">
    <text evidence="2">The sequence shown here is derived from an EMBL/GenBank/DDBJ whole genome shotgun (WGS) entry which is preliminary data.</text>
</comment>
<feature type="compositionally biased region" description="Polar residues" evidence="1">
    <location>
        <begin position="1"/>
        <end position="15"/>
    </location>
</feature>
<dbReference type="EMBL" id="BAABJP010000051">
    <property type="protein sequence ID" value="GAA5172657.1"/>
    <property type="molecule type" value="Genomic_DNA"/>
</dbReference>
<gene>
    <name evidence="2" type="ORF">GCM10023321_72840</name>
</gene>
<name>A0ABP9R8C9_9PSEU</name>
<evidence type="ECO:0000313" key="2">
    <source>
        <dbReference type="EMBL" id="GAA5172657.1"/>
    </source>
</evidence>
<organism evidence="2 3">
    <name type="scientific">Pseudonocardia eucalypti</name>
    <dbReference type="NCBI Taxonomy" id="648755"/>
    <lineage>
        <taxon>Bacteria</taxon>
        <taxon>Bacillati</taxon>
        <taxon>Actinomycetota</taxon>
        <taxon>Actinomycetes</taxon>
        <taxon>Pseudonocardiales</taxon>
        <taxon>Pseudonocardiaceae</taxon>
        <taxon>Pseudonocardia</taxon>
    </lineage>
</organism>
<feature type="region of interest" description="Disordered" evidence="1">
    <location>
        <begin position="1"/>
        <end position="23"/>
    </location>
</feature>
<reference evidence="3" key="1">
    <citation type="journal article" date="2019" name="Int. J. Syst. Evol. Microbiol.">
        <title>The Global Catalogue of Microorganisms (GCM) 10K type strain sequencing project: providing services to taxonomists for standard genome sequencing and annotation.</title>
        <authorList>
            <consortium name="The Broad Institute Genomics Platform"/>
            <consortium name="The Broad Institute Genome Sequencing Center for Infectious Disease"/>
            <person name="Wu L."/>
            <person name="Ma J."/>
        </authorList>
    </citation>
    <scope>NUCLEOTIDE SEQUENCE [LARGE SCALE GENOMIC DNA]</scope>
    <source>
        <strain evidence="3">JCM 18303</strain>
    </source>
</reference>
<accession>A0ABP9R8C9</accession>
<protein>
    <submittedName>
        <fullName evidence="2">Uncharacterized protein</fullName>
    </submittedName>
</protein>
<keyword evidence="3" id="KW-1185">Reference proteome</keyword>
<sequence>MSRSGKSANQSISRSPESDAAATQDVMTRFIGWLDGREIPAEQSACIQRAGARFLRWAFQHHPDGDPFYLQIQIEVHAWDYWGWMRARQALTGELTDAGRALGWLWLYTQTTHGHHTPAIAARDTWPN</sequence>